<reference evidence="1" key="1">
    <citation type="submission" date="2020-09" db="EMBL/GenBank/DDBJ databases">
        <title>A novel bacterium of genus Paenibacillus, isolated from South China Sea.</title>
        <authorList>
            <person name="Huang H."/>
            <person name="Mo K."/>
            <person name="Hu Y."/>
        </authorList>
    </citation>
    <scope>NUCLEOTIDE SEQUENCE</scope>
    <source>
        <strain evidence="1">IB182496</strain>
    </source>
</reference>
<name>A0A927BZ59_9BACL</name>
<dbReference type="PROSITE" id="PS51257">
    <property type="entry name" value="PROKAR_LIPOPROTEIN"/>
    <property type="match status" value="1"/>
</dbReference>
<proteinExistence type="predicted"/>
<dbReference type="InterPro" id="IPR011042">
    <property type="entry name" value="6-blade_b-propeller_TolB-like"/>
</dbReference>
<dbReference type="Gene3D" id="2.120.10.30">
    <property type="entry name" value="TolB, C-terminal domain"/>
    <property type="match status" value="1"/>
</dbReference>
<dbReference type="RefSeq" id="WP_190921181.1">
    <property type="nucleotide sequence ID" value="NZ_JACXIZ010000053.1"/>
</dbReference>
<gene>
    <name evidence="1" type="ORF">IDH44_23020</name>
</gene>
<comment type="caution">
    <text evidence="1">The sequence shown here is derived from an EMBL/GenBank/DDBJ whole genome shotgun (WGS) entry which is preliminary data.</text>
</comment>
<dbReference type="AlphaFoldDB" id="A0A927BZ59"/>
<sequence>MSNRPIVPKRRIGSAGLACAALVVVLAVLSGCGGGPHTELIVMPDASEAPASDAGSFPYQVERIYSLPTTESELTQPIGWSDPDTVVALSASLQTREQLIYGVHTLVPPYAAASEPLRLDDGLRPERLSPDGRYLAATDRDRGDGMAVRVVTLPDGETRTVAELAGSQVRMLGEAGAWSANSRYLAYFLLRNVQGERSVSILLCDVEDGTAAHYPVAGLDNVTSDMTVIPTNDAGAVLFVTESAVRMAVRDGSRYLVAFAPPVEGEGIERAMAEWVNDNQFIYLDENGTLSAYDHRTGETVVLLEKIGRFRLSRDRKAIAYFASGRHAVYAARLQGNNLLYESTVYQGILPTAMDWSPGGKRLLLQGGKRYPLSDRMMHPSTASDTPIVAEGPEDRQQIIVEFQ</sequence>
<protein>
    <submittedName>
        <fullName evidence="1">Uncharacterized protein</fullName>
    </submittedName>
</protein>
<keyword evidence="2" id="KW-1185">Reference proteome</keyword>
<dbReference type="EMBL" id="JACXIZ010000053">
    <property type="protein sequence ID" value="MBD2848079.1"/>
    <property type="molecule type" value="Genomic_DNA"/>
</dbReference>
<organism evidence="1 2">
    <name type="scientific">Paenibacillus sabuli</name>
    <dbReference type="NCBI Taxonomy" id="2772509"/>
    <lineage>
        <taxon>Bacteria</taxon>
        <taxon>Bacillati</taxon>
        <taxon>Bacillota</taxon>
        <taxon>Bacilli</taxon>
        <taxon>Bacillales</taxon>
        <taxon>Paenibacillaceae</taxon>
        <taxon>Paenibacillus</taxon>
    </lineage>
</organism>
<evidence type="ECO:0000313" key="2">
    <source>
        <dbReference type="Proteomes" id="UP000621560"/>
    </source>
</evidence>
<dbReference type="SUPFAM" id="SSF82171">
    <property type="entry name" value="DPP6 N-terminal domain-like"/>
    <property type="match status" value="1"/>
</dbReference>
<evidence type="ECO:0000313" key="1">
    <source>
        <dbReference type="EMBL" id="MBD2848079.1"/>
    </source>
</evidence>
<accession>A0A927BZ59</accession>
<dbReference type="Proteomes" id="UP000621560">
    <property type="component" value="Unassembled WGS sequence"/>
</dbReference>